<dbReference type="SUPFAM" id="SSF48726">
    <property type="entry name" value="Immunoglobulin"/>
    <property type="match status" value="3"/>
</dbReference>
<dbReference type="InterPro" id="IPR011009">
    <property type="entry name" value="Kinase-like_dom_sf"/>
</dbReference>
<keyword evidence="20" id="KW-0325">Glycoprotein</keyword>
<dbReference type="EC" id="2.7.10.1" evidence="2 25"/>
<sequence>ALLRPWLTFCQLPLPTVLPNRDEMVVQLNASFTLKCSGDSEVTWQYPMAEGSHRIDIRNEENNSGLFVTLLEVGNASAAHTGLYTCYYNHTQEEDGEVEGKDIYIYVPDPDIPFVPLLPEDQFILVEDGDSTIIPCRTSDPNAQVALVNSEAKVVYAYYDSKQGFLGNFPAGSYTCQTTVKEVEFKSDQFFIYILKATSELPVEIEALKTVYKTGETIVVTCVVFDNEVVNLQWNYPGKVKEKGVIKVDDIKVPSQKLVYTLTIPEASVKDTGDYECTARHATKEVKENKRVVITVHDKGFIHLDPQFSPLEAVNLHEVKNFVVDVQAYPAPKMFWLKDNVTLTENLTEIVLPSILKLIRAKEEDSGDYTLVAENGEETKSYTFSLLIQVSASILKLVDHHGSGGGQTVQCLAQGTPFPDVEWLICKDIKKCSNDTSWMLLTNNISNIHMEAHRVDKDQVKSQVTFQKVEETLVVRCMARNTLGAVTRELKLVAPTLRSELTVAAAVLVLIVIVIISLIVLVIIWKQKPKYEIRWRVIESISPDGHEYIYVDPMQLPYDSRWEFPRDGLVLGRILGSGAFGKVVEGTAYGLSRSQPVMKVAVKMLKPTARSSEKQALMSELKIMTHLGPHLNIVNLLGACTKSGPIYIITEYCFYGDLVNYLHKNRDNFLSRHPEKPKKDLDIFGMNPADESTRSYVILSFENNGEYMDMKQADTTQYVPMLERKEGSKYSDIQRSMYDRPASYKKKSVSEVKNLLSDDNSDSLSLLDLLSFMYQVARGMEFLASKNCVHRDLAARNVLLAQGKIVKICDFGLARDIMHDSNYVSKGSTFLPVKWMAPESIFDNLYTTLSDVWSYGILLWEIFSLGGTPYPGMMVDSSFYNKIKSGYRMAKPDHATSEVYEIMVKCWNSEPEKRPSFYHLSEIVENLLPGEYKKSYERIHLDFLKSDHPAVTRMRVDCDNTYIGVTYKNEDKLKDRESGFDEQRLSADSGYIIPLPDIDPVSEDELGKRNRHSSQTSEESAIETGSSSSTFIKREDETIEDIDMMDDIGIDSSDLVEDSFL</sequence>
<evidence type="ECO:0000256" key="25">
    <source>
        <dbReference type="PIRNR" id="PIRNR500950"/>
    </source>
</evidence>
<dbReference type="InterPro" id="IPR000719">
    <property type="entry name" value="Prot_kinase_dom"/>
</dbReference>
<feature type="domain" description="Protein kinase" evidence="36">
    <location>
        <begin position="569"/>
        <end position="928"/>
    </location>
</feature>
<evidence type="ECO:0000256" key="23">
    <source>
        <dbReference type="ARBA" id="ARBA00030503"/>
    </source>
</evidence>
<dbReference type="AlphaFoldDB" id="A0A674J909"/>
<dbReference type="PROSITE" id="PS50835">
    <property type="entry name" value="IG_LIKE"/>
    <property type="match status" value="1"/>
</dbReference>
<feature type="active site" description="Proton acceptor" evidence="26">
    <location>
        <position position="792"/>
    </location>
</feature>
<feature type="compositionally biased region" description="Polar residues" evidence="34">
    <location>
        <begin position="1013"/>
        <end position="1031"/>
    </location>
</feature>
<keyword evidence="18 31" id="KW-1015">Disulfide bond</keyword>
<dbReference type="SMART" id="SM00408">
    <property type="entry name" value="IGc2"/>
    <property type="match status" value="3"/>
</dbReference>
<dbReference type="Pfam" id="PF07714">
    <property type="entry name" value="PK_Tyr_Ser-Thr"/>
    <property type="match status" value="1"/>
</dbReference>
<comment type="function">
    <text evidence="25">Tyrosine-protein kinase that acts as a cell-surface receptor for PDGFA, PDGFB and PDGFC and plays an essential role in the regulation of embryonic development, cell proliferation, survival and chemotaxis. Depending on the context, promotes or inhibits cell proliferation and cell migration. Plays an important role in the differentiation of bone marrow-derived mesenchymal stem cells. Required for normal skeleton development.</text>
</comment>
<dbReference type="InterPro" id="IPR050122">
    <property type="entry name" value="RTK"/>
</dbReference>
<dbReference type="InterPro" id="IPR001824">
    <property type="entry name" value="Tyr_kinase_rcpt_3_CS"/>
</dbReference>
<name>A0A674J909_9SAUR</name>
<keyword evidence="16 25" id="KW-0472">Membrane</keyword>
<feature type="domain" description="Ig-like" evidence="37">
    <location>
        <begin position="202"/>
        <end position="293"/>
    </location>
</feature>
<dbReference type="InterPro" id="IPR007110">
    <property type="entry name" value="Ig-like_dom"/>
</dbReference>
<dbReference type="PANTHER" id="PTHR24416:SF52">
    <property type="entry name" value="PLATELET-DERIVED GROWTH FACTOR RECEPTOR ALPHA"/>
    <property type="match status" value="1"/>
</dbReference>
<feature type="region of interest" description="Disordered" evidence="34">
    <location>
        <begin position="991"/>
        <end position="1038"/>
    </location>
</feature>
<keyword evidence="13 25" id="KW-0067">ATP-binding</keyword>
<keyword evidence="17 25" id="KW-0829">Tyrosine-protein kinase</keyword>
<evidence type="ECO:0000256" key="7">
    <source>
        <dbReference type="ARBA" id="ARBA00022553"/>
    </source>
</evidence>
<gene>
    <name evidence="38" type="primary">PDGFRA</name>
</gene>
<dbReference type="FunFam" id="3.30.200.20:FF:000025">
    <property type="entry name" value="Platelet-derived growth factor receptor alpha"/>
    <property type="match status" value="1"/>
</dbReference>
<dbReference type="FunFam" id="1.10.510.10:FF:001735">
    <property type="entry name" value="T0011027 isoform 1"/>
    <property type="match status" value="1"/>
</dbReference>
<comment type="subcellular location">
    <subcellularLocation>
        <location evidence="1 25">Cell membrane</location>
        <topology evidence="1 25">Single-pass type I membrane protein</topology>
    </subcellularLocation>
    <subcellularLocation>
        <location evidence="33">Membrane</location>
        <topology evidence="33">Single-pass type I membrane protein</topology>
    </subcellularLocation>
</comment>
<dbReference type="InterPro" id="IPR020635">
    <property type="entry name" value="Tyr_kinase_cat_dom"/>
</dbReference>
<dbReference type="InterPro" id="IPR001245">
    <property type="entry name" value="Ser-Thr/Tyr_kinase_cat_dom"/>
</dbReference>
<feature type="binding site" evidence="30">
    <location>
        <begin position="575"/>
        <end position="583"/>
    </location>
    <ligand>
        <name>ATP</name>
        <dbReference type="ChEBI" id="CHEBI:30616"/>
    </ligand>
</feature>
<evidence type="ECO:0000256" key="31">
    <source>
        <dbReference type="PIRSR" id="PIRSR500950-52"/>
    </source>
</evidence>
<evidence type="ECO:0000256" key="14">
    <source>
        <dbReference type="ARBA" id="ARBA00022843"/>
    </source>
</evidence>
<dbReference type="InterPro" id="IPR013098">
    <property type="entry name" value="Ig_I-set"/>
</dbReference>
<dbReference type="GO" id="GO:0046872">
    <property type="term" value="F:metal ion binding"/>
    <property type="evidence" value="ECO:0007669"/>
    <property type="project" value="UniProtKB-KW"/>
</dbReference>
<keyword evidence="21 33" id="KW-0393">Immunoglobulin domain</keyword>
<dbReference type="Pfam" id="PF25305">
    <property type="entry name" value="Ig_PDGFR_d4"/>
    <property type="match status" value="1"/>
</dbReference>
<dbReference type="Ensembl" id="ENSTMTT00000017685.1">
    <property type="protein sequence ID" value="ENSTMTP00000017073.1"/>
    <property type="gene ID" value="ENSTMTG00000011677.1"/>
</dbReference>
<keyword evidence="14" id="KW-0832">Ubl conjugation</keyword>
<feature type="binding site" evidence="27 32">
    <location>
        <position position="603"/>
    </location>
    <ligand>
        <name>ATP</name>
        <dbReference type="ChEBI" id="CHEBI:30616"/>
    </ligand>
</feature>
<evidence type="ECO:0000256" key="35">
    <source>
        <dbReference type="SAM" id="Phobius"/>
    </source>
</evidence>
<dbReference type="PANTHER" id="PTHR24416">
    <property type="entry name" value="TYROSINE-PROTEIN KINASE RECEPTOR"/>
    <property type="match status" value="1"/>
</dbReference>
<keyword evidence="5 25" id="KW-1003">Cell membrane</keyword>
<feature type="disulfide bond" evidence="31">
    <location>
        <begin position="136"/>
        <end position="176"/>
    </location>
</feature>
<evidence type="ECO:0000256" key="12">
    <source>
        <dbReference type="ARBA" id="ARBA00022777"/>
    </source>
</evidence>
<keyword evidence="28" id="KW-0460">Magnesium</keyword>
<evidence type="ECO:0000256" key="19">
    <source>
        <dbReference type="ARBA" id="ARBA00023170"/>
    </source>
</evidence>
<comment type="catalytic activity">
    <reaction evidence="24">
        <text>L-tyrosyl-[protein] + ATP = O-phospho-L-tyrosyl-[protein] + ADP + H(+)</text>
        <dbReference type="Rhea" id="RHEA:10596"/>
        <dbReference type="Rhea" id="RHEA-COMP:10136"/>
        <dbReference type="Rhea" id="RHEA-COMP:20101"/>
        <dbReference type="ChEBI" id="CHEBI:15378"/>
        <dbReference type="ChEBI" id="CHEBI:30616"/>
        <dbReference type="ChEBI" id="CHEBI:46858"/>
        <dbReference type="ChEBI" id="CHEBI:61978"/>
        <dbReference type="ChEBI" id="CHEBI:456216"/>
        <dbReference type="EC" id="2.7.10.1"/>
    </reaction>
</comment>
<evidence type="ECO:0000256" key="28">
    <source>
        <dbReference type="PIRSR" id="PIRSR000615-3"/>
    </source>
</evidence>
<evidence type="ECO:0000256" key="26">
    <source>
        <dbReference type="PIRSR" id="PIRSR000615-1"/>
    </source>
</evidence>
<dbReference type="GO" id="GO:0005018">
    <property type="term" value="F:platelet-derived growth factor alpha-receptor activity"/>
    <property type="evidence" value="ECO:0007669"/>
    <property type="project" value="InterPro"/>
</dbReference>
<keyword evidence="12 25" id="KW-0418">Kinase</keyword>
<comment type="activity regulation">
    <text evidence="25">Present in an inactive conformation in the absence of bound ligand. Binding of PDGFA and/or PDGFB leads to dimerization and activation by autophosphorylation on tyrosine residues.</text>
</comment>
<dbReference type="Gene3D" id="3.30.200.20">
    <property type="entry name" value="Phosphorylase Kinase, domain 1"/>
    <property type="match status" value="1"/>
</dbReference>
<dbReference type="InterPro" id="IPR003598">
    <property type="entry name" value="Ig_sub2"/>
</dbReference>
<keyword evidence="19 25" id="KW-0675">Receptor</keyword>
<feature type="site" description="Important for interaction with phosphotyrosine-binding proteins" evidence="29">
    <location>
        <position position="936"/>
    </location>
</feature>
<keyword evidence="11 25" id="KW-0547">Nucleotide-binding</keyword>
<keyword evidence="6 25" id="KW-0145">Chemotaxis</keyword>
<feature type="binding site" evidence="28">
    <location>
        <position position="548"/>
    </location>
    <ligand>
        <name>Mg(2+)</name>
        <dbReference type="ChEBI" id="CHEBI:18420"/>
    </ligand>
</feature>
<feature type="binding site" evidence="28">
    <location>
        <position position="797"/>
    </location>
    <ligand>
        <name>Mg(2+)</name>
        <dbReference type="ChEBI" id="CHEBI:18420"/>
    </ligand>
</feature>
<evidence type="ECO:0000256" key="22">
    <source>
        <dbReference type="ARBA" id="ARBA00029782"/>
    </source>
</evidence>
<evidence type="ECO:0000256" key="20">
    <source>
        <dbReference type="ARBA" id="ARBA00023180"/>
    </source>
</evidence>
<evidence type="ECO:0000256" key="30">
    <source>
        <dbReference type="PIRSR" id="PIRSR500950-51"/>
    </source>
</evidence>
<dbReference type="PROSITE" id="PS00107">
    <property type="entry name" value="PROTEIN_KINASE_ATP"/>
    <property type="match status" value="1"/>
</dbReference>
<dbReference type="SMART" id="SM00409">
    <property type="entry name" value="IG"/>
    <property type="match status" value="4"/>
</dbReference>
<evidence type="ECO:0000256" key="8">
    <source>
        <dbReference type="ARBA" id="ARBA00022679"/>
    </source>
</evidence>
<evidence type="ECO:0000256" key="29">
    <source>
        <dbReference type="PIRSR" id="PIRSR000615-4"/>
    </source>
</evidence>
<keyword evidence="10" id="KW-0677">Repeat</keyword>
<dbReference type="GeneTree" id="ENSGT00940000156021"/>
<evidence type="ECO:0000256" key="24">
    <source>
        <dbReference type="ARBA" id="ARBA00051243"/>
    </source>
</evidence>
<feature type="binding site" evidence="27">
    <location>
        <position position="796"/>
    </location>
    <ligand>
        <name>ATP</name>
        <dbReference type="ChEBI" id="CHEBI:30616"/>
    </ligand>
</feature>
<dbReference type="InterPro" id="IPR027290">
    <property type="entry name" value="PDGFRA"/>
</dbReference>
<dbReference type="GO" id="GO:0048407">
    <property type="term" value="F:platelet-derived growth factor binding"/>
    <property type="evidence" value="ECO:0007669"/>
    <property type="project" value="TreeGrafter"/>
</dbReference>
<dbReference type="FunFam" id="2.60.40.10:FF:000223">
    <property type="entry name" value="Platelet-derived growth factor receptor beta"/>
    <property type="match status" value="1"/>
</dbReference>
<evidence type="ECO:0000256" key="18">
    <source>
        <dbReference type="ARBA" id="ARBA00023157"/>
    </source>
</evidence>
<evidence type="ECO:0000256" key="13">
    <source>
        <dbReference type="ARBA" id="ARBA00022840"/>
    </source>
</evidence>
<keyword evidence="7" id="KW-0597">Phosphoprotein</keyword>
<dbReference type="InterPro" id="IPR008266">
    <property type="entry name" value="Tyr_kinase_AS"/>
</dbReference>
<dbReference type="GO" id="GO:0043235">
    <property type="term" value="C:receptor complex"/>
    <property type="evidence" value="ECO:0007669"/>
    <property type="project" value="TreeGrafter"/>
</dbReference>
<dbReference type="SMART" id="SM00219">
    <property type="entry name" value="TyrKc"/>
    <property type="match status" value="1"/>
</dbReference>
<evidence type="ECO:0000256" key="27">
    <source>
        <dbReference type="PIRSR" id="PIRSR000615-2"/>
    </source>
</evidence>
<dbReference type="PROSITE" id="PS00109">
    <property type="entry name" value="PROTEIN_KINASE_TYR"/>
    <property type="match status" value="1"/>
</dbReference>
<evidence type="ECO:0000313" key="39">
    <source>
        <dbReference type="Proteomes" id="UP000472274"/>
    </source>
</evidence>
<dbReference type="PIRSF" id="PIRSF000615">
    <property type="entry name" value="TyrPK_CSF1-R"/>
    <property type="match status" value="1"/>
</dbReference>
<dbReference type="SUPFAM" id="SSF56112">
    <property type="entry name" value="Protein kinase-like (PK-like)"/>
    <property type="match status" value="1"/>
</dbReference>
<evidence type="ECO:0000259" key="36">
    <source>
        <dbReference type="PROSITE" id="PS50011"/>
    </source>
</evidence>
<evidence type="ECO:0000256" key="6">
    <source>
        <dbReference type="ARBA" id="ARBA00022500"/>
    </source>
</evidence>
<keyword evidence="4 25" id="KW-0217">Developmental protein</keyword>
<dbReference type="FunFam" id="2.60.40.10:FF:000776">
    <property type="entry name" value="Platelet-derived growth factor receptor alpha"/>
    <property type="match status" value="1"/>
</dbReference>
<dbReference type="PROSITE" id="PS50011">
    <property type="entry name" value="PROTEIN_KINASE_DOM"/>
    <property type="match status" value="1"/>
</dbReference>
<dbReference type="Gene3D" id="1.10.510.10">
    <property type="entry name" value="Transferase(Phosphotransferase) domain 1"/>
    <property type="match status" value="1"/>
</dbReference>
<dbReference type="GO" id="GO:0005524">
    <property type="term" value="F:ATP binding"/>
    <property type="evidence" value="ECO:0007669"/>
    <property type="project" value="UniProtKB-UniRule"/>
</dbReference>
<evidence type="ECO:0000256" key="16">
    <source>
        <dbReference type="ARBA" id="ARBA00023136"/>
    </source>
</evidence>
<dbReference type="FunFam" id="2.60.40.10:FF:000720">
    <property type="entry name" value="Platelet-derived growth factor receptor alpha"/>
    <property type="match status" value="1"/>
</dbReference>
<feature type="transmembrane region" description="Helical" evidence="35">
    <location>
        <begin position="501"/>
        <end position="525"/>
    </location>
</feature>
<feature type="binding site" evidence="28">
    <location>
        <position position="810"/>
    </location>
    <ligand>
        <name>Mg(2+)</name>
        <dbReference type="ChEBI" id="CHEBI:18420"/>
    </ligand>
</feature>
<dbReference type="PIRSF" id="PIRSF500950">
    <property type="entry name" value="Alpha-PDGF_receptor"/>
    <property type="match status" value="1"/>
</dbReference>
<dbReference type="InterPro" id="IPR013783">
    <property type="entry name" value="Ig-like_fold"/>
</dbReference>
<evidence type="ECO:0000256" key="2">
    <source>
        <dbReference type="ARBA" id="ARBA00011902"/>
    </source>
</evidence>
<dbReference type="FunFam" id="2.60.40.10:FF:000832">
    <property type="entry name" value="Platelet-derived growth factor receptor alpha"/>
    <property type="match status" value="1"/>
</dbReference>
<organism evidence="38 39">
    <name type="scientific">Terrapene triunguis</name>
    <name type="common">Three-toed box turtle</name>
    <dbReference type="NCBI Taxonomy" id="2587831"/>
    <lineage>
        <taxon>Eukaryota</taxon>
        <taxon>Metazoa</taxon>
        <taxon>Chordata</taxon>
        <taxon>Craniata</taxon>
        <taxon>Vertebrata</taxon>
        <taxon>Euteleostomi</taxon>
        <taxon>Archelosauria</taxon>
        <taxon>Testudinata</taxon>
        <taxon>Testudines</taxon>
        <taxon>Cryptodira</taxon>
        <taxon>Durocryptodira</taxon>
        <taxon>Testudinoidea</taxon>
        <taxon>Emydidae</taxon>
        <taxon>Terrapene</taxon>
    </lineage>
</organism>
<evidence type="ECO:0000256" key="5">
    <source>
        <dbReference type="ARBA" id="ARBA00022475"/>
    </source>
</evidence>
<dbReference type="GO" id="GO:0048701">
    <property type="term" value="P:embryonic cranial skeleton morphogenesis"/>
    <property type="evidence" value="ECO:0007669"/>
    <property type="project" value="TreeGrafter"/>
</dbReference>
<feature type="disulfide bond" evidence="31">
    <location>
        <begin position="411"/>
        <end position="477"/>
    </location>
</feature>
<comment type="similarity">
    <text evidence="25 33">Belongs to the protein kinase superfamily. Tyr protein kinase family. CSF-1/PDGF receptor subfamily.</text>
</comment>
<evidence type="ECO:0000259" key="37">
    <source>
        <dbReference type="PROSITE" id="PS50835"/>
    </source>
</evidence>
<evidence type="ECO:0000256" key="1">
    <source>
        <dbReference type="ARBA" id="ARBA00004251"/>
    </source>
</evidence>
<dbReference type="GO" id="GO:0005886">
    <property type="term" value="C:plasma membrane"/>
    <property type="evidence" value="ECO:0007669"/>
    <property type="project" value="UniProtKB-SubCell"/>
</dbReference>
<evidence type="ECO:0000256" key="21">
    <source>
        <dbReference type="ARBA" id="ARBA00023319"/>
    </source>
</evidence>
<dbReference type="InterPro" id="IPR036179">
    <property type="entry name" value="Ig-like_dom_sf"/>
</dbReference>
<keyword evidence="8 25" id="KW-0808">Transferase</keyword>
<protein>
    <recommendedName>
        <fullName evidence="3 25">Platelet-derived growth factor receptor alpha</fullName>
        <shortName evidence="25">PDGF-R-alpha</shortName>
        <shortName evidence="25">PDGFR-alpha</shortName>
        <ecNumber evidence="2 25">2.7.10.1</ecNumber>
    </recommendedName>
    <alternativeName>
        <fullName evidence="23 25">Alpha platelet-derived growth factor receptor</fullName>
    </alternativeName>
    <alternativeName>
        <fullName evidence="22 25">Alpha-type platelet-derived growth factor receptor</fullName>
    </alternativeName>
</protein>
<reference evidence="38" key="1">
    <citation type="submission" date="2025-08" db="UniProtKB">
        <authorList>
            <consortium name="Ensembl"/>
        </authorList>
    </citation>
    <scope>IDENTIFICATION</scope>
</reference>
<feature type="disulfide bond" evidence="31">
    <location>
        <begin position="36"/>
        <end position="86"/>
    </location>
</feature>
<evidence type="ECO:0000313" key="38">
    <source>
        <dbReference type="Ensembl" id="ENSTMTP00000017073.1"/>
    </source>
</evidence>
<evidence type="ECO:0000256" key="33">
    <source>
        <dbReference type="RuleBase" id="RU000311"/>
    </source>
</evidence>
<evidence type="ECO:0000256" key="10">
    <source>
        <dbReference type="ARBA" id="ARBA00022737"/>
    </source>
</evidence>
<dbReference type="InterPro" id="IPR003599">
    <property type="entry name" value="Ig_sub"/>
</dbReference>
<dbReference type="PROSITE" id="PS00240">
    <property type="entry name" value="RECEPTOR_TYR_KIN_III"/>
    <property type="match status" value="1"/>
</dbReference>
<dbReference type="Pfam" id="PF07679">
    <property type="entry name" value="I-set"/>
    <property type="match status" value="2"/>
</dbReference>
<accession>A0A674J909</accession>
<comment type="subunit">
    <text evidence="25">Interacts with homodimeric PDGFA, PDGFB and PDGFC, and with heterodimers formed by PDGFA and PDGFB. Monomer in the absence of bound ligand.</text>
</comment>
<evidence type="ECO:0000256" key="34">
    <source>
        <dbReference type="SAM" id="MobiDB-lite"/>
    </source>
</evidence>
<evidence type="ECO:0000256" key="3">
    <source>
        <dbReference type="ARBA" id="ARBA00016938"/>
    </source>
</evidence>
<evidence type="ECO:0000256" key="11">
    <source>
        <dbReference type="ARBA" id="ARBA00022741"/>
    </source>
</evidence>
<evidence type="ECO:0000256" key="4">
    <source>
        <dbReference type="ARBA" id="ARBA00022473"/>
    </source>
</evidence>
<feature type="disulfide bond" evidence="31">
    <location>
        <begin position="222"/>
        <end position="277"/>
    </location>
</feature>
<dbReference type="PRINTS" id="PR01832">
    <property type="entry name" value="VEGFRECEPTOR"/>
</dbReference>
<keyword evidence="15 35" id="KW-1133">Transmembrane helix</keyword>
<reference evidence="38" key="2">
    <citation type="submission" date="2025-09" db="UniProtKB">
        <authorList>
            <consortium name="Ensembl"/>
        </authorList>
    </citation>
    <scope>IDENTIFICATION</scope>
</reference>
<keyword evidence="9 33" id="KW-0812">Transmembrane</keyword>
<dbReference type="Proteomes" id="UP000472274">
    <property type="component" value="Unplaced"/>
</dbReference>
<dbReference type="GO" id="GO:0006935">
    <property type="term" value="P:chemotaxis"/>
    <property type="evidence" value="ECO:0007669"/>
    <property type="project" value="UniProtKB-KW"/>
</dbReference>
<keyword evidence="28" id="KW-0479">Metal-binding</keyword>
<dbReference type="InterPro" id="IPR017441">
    <property type="entry name" value="Protein_kinase_ATP_BS"/>
</dbReference>
<evidence type="ECO:0000256" key="9">
    <source>
        <dbReference type="ARBA" id="ARBA00022692"/>
    </source>
</evidence>
<evidence type="ECO:0000256" key="15">
    <source>
        <dbReference type="ARBA" id="ARBA00022989"/>
    </source>
</evidence>
<evidence type="ECO:0000256" key="17">
    <source>
        <dbReference type="ARBA" id="ARBA00023137"/>
    </source>
</evidence>
<feature type="binding site" evidence="27">
    <location>
        <begin position="576"/>
        <end position="583"/>
    </location>
    <ligand>
        <name>ATP</name>
        <dbReference type="ChEBI" id="CHEBI:30616"/>
    </ligand>
</feature>
<proteinExistence type="inferred from homology"/>
<keyword evidence="39" id="KW-1185">Reference proteome</keyword>
<evidence type="ECO:0000256" key="32">
    <source>
        <dbReference type="PROSITE-ProRule" id="PRU10141"/>
    </source>
</evidence>
<dbReference type="Gene3D" id="2.60.40.10">
    <property type="entry name" value="Immunoglobulins"/>
    <property type="match status" value="5"/>
</dbReference>
<feature type="binding site" evidence="27">
    <location>
        <begin position="651"/>
        <end position="657"/>
    </location>
    <ligand>
        <name>ATP</name>
        <dbReference type="ChEBI" id="CHEBI:30616"/>
    </ligand>
</feature>